<dbReference type="InterPro" id="IPR002130">
    <property type="entry name" value="Cyclophilin-type_PPIase_dom"/>
</dbReference>
<dbReference type="PIRSF" id="PIRSF001467">
    <property type="entry name" value="Peptidylpro_ismrse"/>
    <property type="match status" value="1"/>
</dbReference>
<evidence type="ECO:0000256" key="2">
    <source>
        <dbReference type="ARBA" id="ARBA00007365"/>
    </source>
</evidence>
<keyword evidence="8" id="KW-1185">Reference proteome</keyword>
<dbReference type="AlphaFoldDB" id="A0A345Z283"/>
<evidence type="ECO:0000256" key="5">
    <source>
        <dbReference type="RuleBase" id="RU363019"/>
    </source>
</evidence>
<evidence type="ECO:0000313" key="8">
    <source>
        <dbReference type="Proteomes" id="UP000254792"/>
    </source>
</evidence>
<dbReference type="InterPro" id="IPR024936">
    <property type="entry name" value="Cyclophilin-type_PPIase"/>
</dbReference>
<reference evidence="7 8" key="1">
    <citation type="submission" date="2018-07" db="EMBL/GenBank/DDBJ databases">
        <title>Complete genome sequence of Spiroplasma alleghenense PLHS-1 (ATCC 51752).</title>
        <authorList>
            <person name="Chou L."/>
            <person name="Lee T.-Y."/>
            <person name="Tsai Y.-M."/>
            <person name="Kuo C.-H."/>
        </authorList>
    </citation>
    <scope>NUCLEOTIDE SEQUENCE [LARGE SCALE GENOMIC DNA]</scope>
    <source>
        <strain evidence="7 8">PLHS-1</strain>
    </source>
</reference>
<organism evidence="7 8">
    <name type="scientific">Spiroplasma alleghenense</name>
    <dbReference type="NCBI Taxonomy" id="216931"/>
    <lineage>
        <taxon>Bacteria</taxon>
        <taxon>Bacillati</taxon>
        <taxon>Mycoplasmatota</taxon>
        <taxon>Mollicutes</taxon>
        <taxon>Entomoplasmatales</taxon>
        <taxon>Spiroplasmataceae</taxon>
        <taxon>Spiroplasma</taxon>
    </lineage>
</organism>
<dbReference type="SUPFAM" id="SSF50891">
    <property type="entry name" value="Cyclophilin-like"/>
    <property type="match status" value="1"/>
</dbReference>
<dbReference type="InterPro" id="IPR029000">
    <property type="entry name" value="Cyclophilin-like_dom_sf"/>
</dbReference>
<comment type="function">
    <text evidence="1 5">PPIases accelerate the folding of proteins. It catalyzes the cis-trans isomerization of proline imidic peptide bonds in oligopeptides.</text>
</comment>
<name>A0A345Z283_9MOLU</name>
<evidence type="ECO:0000256" key="4">
    <source>
        <dbReference type="ARBA" id="ARBA00023235"/>
    </source>
</evidence>
<dbReference type="EC" id="5.2.1.8" evidence="5"/>
<dbReference type="InterPro" id="IPR044666">
    <property type="entry name" value="Cyclophilin_A-like"/>
</dbReference>
<evidence type="ECO:0000256" key="3">
    <source>
        <dbReference type="ARBA" id="ARBA00023110"/>
    </source>
</evidence>
<dbReference type="OrthoDB" id="9807797at2"/>
<dbReference type="EMBL" id="CP031376">
    <property type="protein sequence ID" value="AXK50712.1"/>
    <property type="molecule type" value="Genomic_DNA"/>
</dbReference>
<evidence type="ECO:0000259" key="6">
    <source>
        <dbReference type="PROSITE" id="PS50072"/>
    </source>
</evidence>
<dbReference type="Gene3D" id="2.40.100.10">
    <property type="entry name" value="Cyclophilin-like"/>
    <property type="match status" value="1"/>
</dbReference>
<dbReference type="Proteomes" id="UP000254792">
    <property type="component" value="Chromosome"/>
</dbReference>
<dbReference type="PROSITE" id="PS50072">
    <property type="entry name" value="CSA_PPIASE_2"/>
    <property type="match status" value="1"/>
</dbReference>
<dbReference type="KEGG" id="salx:SALLE_v1c00360"/>
<gene>
    <name evidence="7" type="primary">ppiB</name>
    <name evidence="7" type="ORF">SALLE_v1c00360</name>
</gene>
<dbReference type="Pfam" id="PF00160">
    <property type="entry name" value="Pro_isomerase"/>
    <property type="match status" value="1"/>
</dbReference>
<dbReference type="RefSeq" id="WP_115557643.1">
    <property type="nucleotide sequence ID" value="NZ_CP031376.1"/>
</dbReference>
<accession>A0A345Z283</accession>
<proteinExistence type="inferred from homology"/>
<protein>
    <recommendedName>
        <fullName evidence="5">Peptidyl-prolyl cis-trans isomerase</fullName>
        <shortName evidence="5">PPIase</shortName>
        <ecNumber evidence="5">5.2.1.8</ecNumber>
    </recommendedName>
</protein>
<comment type="similarity">
    <text evidence="2 5">Belongs to the cyclophilin-type PPIase family.</text>
</comment>
<dbReference type="PRINTS" id="PR00153">
    <property type="entry name" value="CSAPPISMRASE"/>
</dbReference>
<keyword evidence="3 5" id="KW-0697">Rotamase</keyword>
<dbReference type="GO" id="GO:0003755">
    <property type="term" value="F:peptidyl-prolyl cis-trans isomerase activity"/>
    <property type="evidence" value="ECO:0007669"/>
    <property type="project" value="UniProtKB-UniRule"/>
</dbReference>
<comment type="catalytic activity">
    <reaction evidence="5">
        <text>[protein]-peptidylproline (omega=180) = [protein]-peptidylproline (omega=0)</text>
        <dbReference type="Rhea" id="RHEA:16237"/>
        <dbReference type="Rhea" id="RHEA-COMP:10747"/>
        <dbReference type="Rhea" id="RHEA-COMP:10748"/>
        <dbReference type="ChEBI" id="CHEBI:83833"/>
        <dbReference type="ChEBI" id="CHEBI:83834"/>
        <dbReference type="EC" id="5.2.1.8"/>
    </reaction>
</comment>
<dbReference type="PANTHER" id="PTHR45625:SF4">
    <property type="entry name" value="PEPTIDYLPROLYL ISOMERASE DOMAIN AND WD REPEAT-CONTAINING PROTEIN 1"/>
    <property type="match status" value="1"/>
</dbReference>
<feature type="domain" description="PPIase cyclophilin-type" evidence="6">
    <location>
        <begin position="3"/>
        <end position="167"/>
    </location>
</feature>
<sequence>MSKINIKIILKDNREMNAELFPEKAPESVNKFLELVKQNYYEDIIFHRVIEGFMIQTGGFKSDFSESDETSPIFGEFSSNGFKGNDIKHSLGVLSMARTMDPNSASSQFFIVTKSSNFLDGEYAAFGKLSDRESEAVAIEISRVKTESKNYHDDVPVEPVIIKEIKIL</sequence>
<evidence type="ECO:0000313" key="7">
    <source>
        <dbReference type="EMBL" id="AXK50712.1"/>
    </source>
</evidence>
<keyword evidence="4 5" id="KW-0413">Isomerase</keyword>
<dbReference type="PANTHER" id="PTHR45625">
    <property type="entry name" value="PEPTIDYL-PROLYL CIS-TRANS ISOMERASE-RELATED"/>
    <property type="match status" value="1"/>
</dbReference>
<evidence type="ECO:0000256" key="1">
    <source>
        <dbReference type="ARBA" id="ARBA00002388"/>
    </source>
</evidence>